<dbReference type="Proteomes" id="UP000030766">
    <property type="component" value="Unassembled WGS sequence"/>
</dbReference>
<evidence type="ECO:0000313" key="2">
    <source>
        <dbReference type="EMBL" id="EWZ29605.1"/>
    </source>
</evidence>
<sequence>MSSAQVPSAQFHVSSVATAPNLDVHTASDEGRSATTGLPLNSRGRIKNYSEF</sequence>
<dbReference type="AlphaFoldDB" id="W9JIX9"/>
<feature type="region of interest" description="Disordered" evidence="1">
    <location>
        <begin position="1"/>
        <end position="52"/>
    </location>
</feature>
<reference evidence="2" key="1">
    <citation type="submission" date="2011-06" db="EMBL/GenBank/DDBJ databases">
        <title>The Genome Sequence of Fusarium oxysporum Fo47.</title>
        <authorList>
            <consortium name="The Broad Institute Genome Sequencing Platform"/>
            <person name="Ma L.-J."/>
            <person name="Gale L.R."/>
            <person name="Schwartz D.C."/>
            <person name="Zhou S."/>
            <person name="Corby-Kistler H."/>
            <person name="Young S.K."/>
            <person name="Zeng Q."/>
            <person name="Gargeya S."/>
            <person name="Fitzgerald M."/>
            <person name="Haas B."/>
            <person name="Abouelleil A."/>
            <person name="Alvarado L."/>
            <person name="Arachchi H.M."/>
            <person name="Berlin A."/>
            <person name="Brown A."/>
            <person name="Chapman S.B."/>
            <person name="Chen Z."/>
            <person name="Dunbar C."/>
            <person name="Freedman E."/>
            <person name="Gearin G."/>
            <person name="Gellesch M."/>
            <person name="Goldberg J."/>
            <person name="Griggs A."/>
            <person name="Gujja S."/>
            <person name="Heiman D."/>
            <person name="Howarth C."/>
            <person name="Larson L."/>
            <person name="Lui A."/>
            <person name="MacDonald P.J.P."/>
            <person name="Mehta T."/>
            <person name="Montmayeur A."/>
            <person name="Murphy C."/>
            <person name="Neiman D."/>
            <person name="Pearson M."/>
            <person name="Priest M."/>
            <person name="Roberts A."/>
            <person name="Saif S."/>
            <person name="Shea T."/>
            <person name="Shenoy N."/>
            <person name="Sisk P."/>
            <person name="Stolte C."/>
            <person name="Sykes S."/>
            <person name="Wortman J."/>
            <person name="Nusbaum C."/>
            <person name="Birren B."/>
        </authorList>
    </citation>
    <scope>NUCLEOTIDE SEQUENCE [LARGE SCALE GENOMIC DNA]</scope>
    <source>
        <strain evidence="2">Fo47</strain>
    </source>
</reference>
<accession>W9JIX9</accession>
<organism evidence="2">
    <name type="scientific">Fusarium oxysporum Fo47</name>
    <dbReference type="NCBI Taxonomy" id="660027"/>
    <lineage>
        <taxon>Eukaryota</taxon>
        <taxon>Fungi</taxon>
        <taxon>Dikarya</taxon>
        <taxon>Ascomycota</taxon>
        <taxon>Pezizomycotina</taxon>
        <taxon>Sordariomycetes</taxon>
        <taxon>Hypocreomycetidae</taxon>
        <taxon>Hypocreales</taxon>
        <taxon>Nectriaceae</taxon>
        <taxon>Fusarium</taxon>
        <taxon>Fusarium oxysporum species complex</taxon>
    </lineage>
</organism>
<proteinExistence type="predicted"/>
<reference evidence="2" key="2">
    <citation type="submission" date="2012-06" db="EMBL/GenBank/DDBJ databases">
        <title>Annotation of the Genome Sequence of Fusarium oxysporum Fo47.</title>
        <authorList>
            <consortium name="The Broad Institute Genomics Platform"/>
            <person name="Ma L.-J."/>
            <person name="Corby-Kistler H."/>
            <person name="Broz K."/>
            <person name="Gale L.R."/>
            <person name="Jonkers W."/>
            <person name="O'Donnell K."/>
            <person name="Ploetz R."/>
            <person name="Steinberg C."/>
            <person name="Schwartz D.C."/>
            <person name="VanEtten H."/>
            <person name="Zhou S."/>
            <person name="Young S.K."/>
            <person name="Zeng Q."/>
            <person name="Gargeya S."/>
            <person name="Fitzgerald M."/>
            <person name="Abouelleil A."/>
            <person name="Alvarado L."/>
            <person name="Chapman S.B."/>
            <person name="Gainer-Dewar J."/>
            <person name="Goldberg J."/>
            <person name="Griggs A."/>
            <person name="Gujja S."/>
            <person name="Hansen M."/>
            <person name="Howarth C."/>
            <person name="Imamovic A."/>
            <person name="Ireland A."/>
            <person name="Larimer J."/>
            <person name="McCowan C."/>
            <person name="Murphy C."/>
            <person name="Pearson M."/>
            <person name="Poon T.W."/>
            <person name="Priest M."/>
            <person name="Roberts A."/>
            <person name="Saif S."/>
            <person name="Shea T."/>
            <person name="Sykes S."/>
            <person name="Wortman J."/>
            <person name="Nusbaum C."/>
            <person name="Birren B."/>
        </authorList>
    </citation>
    <scope>NUCLEOTIDE SEQUENCE</scope>
    <source>
        <strain evidence="2">Fo47</strain>
    </source>
</reference>
<protein>
    <submittedName>
        <fullName evidence="2">Uncharacterized protein</fullName>
    </submittedName>
</protein>
<evidence type="ECO:0000256" key="1">
    <source>
        <dbReference type="SAM" id="MobiDB-lite"/>
    </source>
</evidence>
<name>W9JIX9_FUSOX</name>
<dbReference type="EMBL" id="JH717911">
    <property type="protein sequence ID" value="EWZ29605.1"/>
    <property type="molecule type" value="Genomic_DNA"/>
</dbReference>
<feature type="compositionally biased region" description="Polar residues" evidence="1">
    <location>
        <begin position="1"/>
        <end position="18"/>
    </location>
</feature>
<gene>
    <name evidence="2" type="ORF">FOZG_16495</name>
</gene>
<dbReference type="HOGENOM" id="CLU_3087266_0_0_1"/>
<dbReference type="VEuPathDB" id="FungiDB:FOZG_16495"/>